<dbReference type="InterPro" id="IPR036259">
    <property type="entry name" value="MFS_trans_sf"/>
</dbReference>
<feature type="domain" description="Major facilitator superfamily (MFS) profile" evidence="8">
    <location>
        <begin position="95"/>
        <end position="544"/>
    </location>
</feature>
<dbReference type="SUPFAM" id="SSF103473">
    <property type="entry name" value="MFS general substrate transporter"/>
    <property type="match status" value="1"/>
</dbReference>
<dbReference type="InterPro" id="IPR020846">
    <property type="entry name" value="MFS_dom"/>
</dbReference>
<proteinExistence type="inferred from homology"/>
<dbReference type="InterPro" id="IPR011701">
    <property type="entry name" value="MFS"/>
</dbReference>
<keyword evidence="3" id="KW-0813">Transport</keyword>
<name>A0AAV9MX20_9EURO</name>
<feature type="transmembrane region" description="Helical" evidence="7">
    <location>
        <begin position="161"/>
        <end position="180"/>
    </location>
</feature>
<dbReference type="CDD" id="cd17316">
    <property type="entry name" value="MFS_SV2_like"/>
    <property type="match status" value="1"/>
</dbReference>
<dbReference type="GO" id="GO:0016020">
    <property type="term" value="C:membrane"/>
    <property type="evidence" value="ECO:0007669"/>
    <property type="project" value="UniProtKB-SubCell"/>
</dbReference>
<feature type="transmembrane region" description="Helical" evidence="7">
    <location>
        <begin position="186"/>
        <end position="212"/>
    </location>
</feature>
<dbReference type="Pfam" id="PF07690">
    <property type="entry name" value="MFS_1"/>
    <property type="match status" value="1"/>
</dbReference>
<feature type="transmembrane region" description="Helical" evidence="7">
    <location>
        <begin position="265"/>
        <end position="284"/>
    </location>
</feature>
<keyword evidence="5 7" id="KW-1133">Transmembrane helix</keyword>
<keyword evidence="4 7" id="KW-0812">Transmembrane</keyword>
<dbReference type="PANTHER" id="PTHR23511:SF4">
    <property type="entry name" value="MAJOR FACILITATOR SUPERFAMILY (MFS) PROFILE DOMAIN-CONTAINING PROTEIN"/>
    <property type="match status" value="1"/>
</dbReference>
<keyword evidence="6 7" id="KW-0472">Membrane</keyword>
<feature type="transmembrane region" description="Helical" evidence="7">
    <location>
        <begin position="364"/>
        <end position="383"/>
    </location>
</feature>
<dbReference type="Proteomes" id="UP001358417">
    <property type="component" value="Unassembled WGS sequence"/>
</dbReference>
<feature type="transmembrane region" description="Helical" evidence="7">
    <location>
        <begin position="403"/>
        <end position="426"/>
    </location>
</feature>
<gene>
    <name evidence="9" type="ORF">LTR84_009458</name>
</gene>
<organism evidence="9 10">
    <name type="scientific">Exophiala bonariae</name>
    <dbReference type="NCBI Taxonomy" id="1690606"/>
    <lineage>
        <taxon>Eukaryota</taxon>
        <taxon>Fungi</taxon>
        <taxon>Dikarya</taxon>
        <taxon>Ascomycota</taxon>
        <taxon>Pezizomycotina</taxon>
        <taxon>Eurotiomycetes</taxon>
        <taxon>Chaetothyriomycetidae</taxon>
        <taxon>Chaetothyriales</taxon>
        <taxon>Herpotrichiellaceae</taxon>
        <taxon>Exophiala</taxon>
    </lineage>
</organism>
<evidence type="ECO:0000313" key="10">
    <source>
        <dbReference type="Proteomes" id="UP001358417"/>
    </source>
</evidence>
<comment type="caution">
    <text evidence="9">The sequence shown here is derived from an EMBL/GenBank/DDBJ whole genome shotgun (WGS) entry which is preliminary data.</text>
</comment>
<dbReference type="FunFam" id="1.20.1250.20:FF:000171">
    <property type="entry name" value="MFS general substrate transporter"/>
    <property type="match status" value="1"/>
</dbReference>
<evidence type="ECO:0000256" key="1">
    <source>
        <dbReference type="ARBA" id="ARBA00004141"/>
    </source>
</evidence>
<dbReference type="GeneID" id="89977617"/>
<dbReference type="AlphaFoldDB" id="A0AAV9MX20"/>
<reference evidence="9 10" key="1">
    <citation type="submission" date="2023-08" db="EMBL/GenBank/DDBJ databases">
        <title>Black Yeasts Isolated from many extreme environments.</title>
        <authorList>
            <person name="Coleine C."/>
            <person name="Stajich J.E."/>
            <person name="Selbmann L."/>
        </authorList>
    </citation>
    <scope>NUCLEOTIDE SEQUENCE [LARGE SCALE GENOMIC DNA]</scope>
    <source>
        <strain evidence="9 10">CCFEE 5792</strain>
    </source>
</reference>
<comment type="similarity">
    <text evidence="2">Belongs to the major facilitator superfamily.</text>
</comment>
<feature type="transmembrane region" description="Helical" evidence="7">
    <location>
        <begin position="98"/>
        <end position="115"/>
    </location>
</feature>
<evidence type="ECO:0000256" key="7">
    <source>
        <dbReference type="SAM" id="Phobius"/>
    </source>
</evidence>
<dbReference type="GO" id="GO:0022857">
    <property type="term" value="F:transmembrane transporter activity"/>
    <property type="evidence" value="ECO:0007669"/>
    <property type="project" value="InterPro"/>
</dbReference>
<comment type="subcellular location">
    <subcellularLocation>
        <location evidence="1">Membrane</location>
        <topology evidence="1">Multi-pass membrane protein</topology>
    </subcellularLocation>
</comment>
<dbReference type="PANTHER" id="PTHR23511">
    <property type="entry name" value="SYNAPTIC VESICLE GLYCOPROTEIN 2"/>
    <property type="match status" value="1"/>
</dbReference>
<feature type="transmembrane region" description="Helical" evidence="7">
    <location>
        <begin position="433"/>
        <end position="452"/>
    </location>
</feature>
<evidence type="ECO:0000256" key="3">
    <source>
        <dbReference type="ARBA" id="ARBA00022448"/>
    </source>
</evidence>
<dbReference type="EMBL" id="JAVRRD010000039">
    <property type="protein sequence ID" value="KAK5045125.1"/>
    <property type="molecule type" value="Genomic_DNA"/>
</dbReference>
<feature type="transmembrane region" description="Helical" evidence="7">
    <location>
        <begin position="520"/>
        <end position="541"/>
    </location>
</feature>
<accession>A0AAV9MX20</accession>
<dbReference type="RefSeq" id="XP_064700761.1">
    <property type="nucleotide sequence ID" value="XM_064852998.1"/>
</dbReference>
<evidence type="ECO:0000256" key="5">
    <source>
        <dbReference type="ARBA" id="ARBA00022989"/>
    </source>
</evidence>
<evidence type="ECO:0000313" key="9">
    <source>
        <dbReference type="EMBL" id="KAK5045125.1"/>
    </source>
</evidence>
<feature type="transmembrane region" description="Helical" evidence="7">
    <location>
        <begin position="135"/>
        <end position="154"/>
    </location>
</feature>
<evidence type="ECO:0000256" key="4">
    <source>
        <dbReference type="ARBA" id="ARBA00022692"/>
    </source>
</evidence>
<feature type="transmembrane region" description="Helical" evidence="7">
    <location>
        <begin position="458"/>
        <end position="479"/>
    </location>
</feature>
<dbReference type="PROSITE" id="PS50850">
    <property type="entry name" value="MFS"/>
    <property type="match status" value="1"/>
</dbReference>
<keyword evidence="10" id="KW-1185">Reference proteome</keyword>
<feature type="transmembrane region" description="Helical" evidence="7">
    <location>
        <begin position="219"/>
        <end position="242"/>
    </location>
</feature>
<sequence>MATTDSKQVIDAEEGKEVYHTGHDGKEVHHGGFGERVRHSVSAQGMDENTKEGQIFSMNDVDPALDAKMRLVNNYRAGIKLFEQAIDEIGWTNMHLKLFFLNGFGYAADSLILLLQSVTAGQAALEFQPSFTRGLTVAAYTGMLVGALFWGLGADVIGRRFAFNVSLFTCSVFAICAGASPNWYVLGTFTALAAFGSGGNLILDTTVFLEFLPGDKQWLLTLMACWWGLAPVVAAAFAWPFLSLPQYICVDAESCTYENNKGWRYVWYANGALVFVLSIARVTVIRLKETPKYLLAKGQDEEVVKTFQDIASKYNRPCSLTLEHLEACGPIKPTYGNSRYGVGEFVAHLRGLFATKKLGISTSLIWLSWTLIGLAYPLFYVFLPEFLASRGAQTGEDSPYYTWRNYMITNTVGIFGPVAAGFLCNWKYLGRRYTMVIGALISMAFFFAYTAVRTSAQNIGFTCAIYFTVNIYYGTLYAYTPESLPSAHRATGNGIAVGCNRIMGLVSAFVATYANTKTSAPIYICAVLYIAMAIVAILMPFEPYGKRSM</sequence>
<protein>
    <recommendedName>
        <fullName evidence="8">Major facilitator superfamily (MFS) profile domain-containing protein</fullName>
    </recommendedName>
</protein>
<dbReference type="Gene3D" id="1.20.1250.20">
    <property type="entry name" value="MFS general substrate transporter like domains"/>
    <property type="match status" value="1"/>
</dbReference>
<feature type="transmembrane region" description="Helical" evidence="7">
    <location>
        <begin position="491"/>
        <end position="514"/>
    </location>
</feature>
<evidence type="ECO:0000256" key="2">
    <source>
        <dbReference type="ARBA" id="ARBA00008335"/>
    </source>
</evidence>
<evidence type="ECO:0000256" key="6">
    <source>
        <dbReference type="ARBA" id="ARBA00023136"/>
    </source>
</evidence>
<evidence type="ECO:0000259" key="8">
    <source>
        <dbReference type="PROSITE" id="PS50850"/>
    </source>
</evidence>